<name>A0A0F9RCW5_9ZZZZ</name>
<reference evidence="2" key="1">
    <citation type="journal article" date="2015" name="Nature">
        <title>Complex archaea that bridge the gap between prokaryotes and eukaryotes.</title>
        <authorList>
            <person name="Spang A."/>
            <person name="Saw J.H."/>
            <person name="Jorgensen S.L."/>
            <person name="Zaremba-Niedzwiedzka K."/>
            <person name="Martijn J."/>
            <person name="Lind A.E."/>
            <person name="van Eijk R."/>
            <person name="Schleper C."/>
            <person name="Guy L."/>
            <person name="Ettema T.J."/>
        </authorList>
    </citation>
    <scope>NUCLEOTIDE SEQUENCE</scope>
</reference>
<sequence length="69" mass="7977">MYEGKQKLQKSITLRVYKDRNTITQVSATSTLGYGPNYSKTFYITKKHQYFGIIFSIFNTLENLLGFLG</sequence>
<keyword evidence="1" id="KW-0812">Transmembrane</keyword>
<keyword evidence="1" id="KW-0472">Membrane</keyword>
<keyword evidence="1" id="KW-1133">Transmembrane helix</keyword>
<accession>A0A0F9RCW5</accession>
<dbReference type="EMBL" id="LAZR01000932">
    <property type="protein sequence ID" value="KKN54370.1"/>
    <property type="molecule type" value="Genomic_DNA"/>
</dbReference>
<comment type="caution">
    <text evidence="2">The sequence shown here is derived from an EMBL/GenBank/DDBJ whole genome shotgun (WGS) entry which is preliminary data.</text>
</comment>
<protein>
    <submittedName>
        <fullName evidence="2">Uncharacterized protein</fullName>
    </submittedName>
</protein>
<organism evidence="2">
    <name type="scientific">marine sediment metagenome</name>
    <dbReference type="NCBI Taxonomy" id="412755"/>
    <lineage>
        <taxon>unclassified sequences</taxon>
        <taxon>metagenomes</taxon>
        <taxon>ecological metagenomes</taxon>
    </lineage>
</organism>
<proteinExistence type="predicted"/>
<evidence type="ECO:0000256" key="1">
    <source>
        <dbReference type="SAM" id="Phobius"/>
    </source>
</evidence>
<gene>
    <name evidence="2" type="ORF">LCGC14_0593480</name>
</gene>
<evidence type="ECO:0000313" key="2">
    <source>
        <dbReference type="EMBL" id="KKN54370.1"/>
    </source>
</evidence>
<feature type="transmembrane region" description="Helical" evidence="1">
    <location>
        <begin position="50"/>
        <end position="68"/>
    </location>
</feature>
<dbReference type="AlphaFoldDB" id="A0A0F9RCW5"/>